<protein>
    <submittedName>
        <fullName evidence="2">NERD domain-containing protein</fullName>
    </submittedName>
</protein>
<accession>A0A556CJH4</accession>
<sequence length="250" mass="26380">MSGASYGTPGGSLGEDEDTSWAANKAVAEVGRIGEQIVGNMLTDLVVASDGAVVLHDLSMPAHWSKANIDHIVITGSTVIIIDAKRWKPSAYYTLRSTAYRGLFSHFKHAQKNGMGHAADSIQSMLSKRNLYATISTPLVAVVPTGPGFMSTHFLRFPRAEVVSKKALATRVRRPIRDNGPADQGIVDALSSLLKDSSAYSTSTGTLPVSNQAPAIDAPVTPTSKVTNNVTFVAGGIAGDETNNDEEGRA</sequence>
<comment type="caution">
    <text evidence="2">The sequence shown here is derived from an EMBL/GenBank/DDBJ whole genome shotgun (WGS) entry which is preliminary data.</text>
</comment>
<dbReference type="Proteomes" id="UP000316406">
    <property type="component" value="Unassembled WGS sequence"/>
</dbReference>
<dbReference type="EMBL" id="VLTK01000003">
    <property type="protein sequence ID" value="TSI17574.1"/>
    <property type="molecule type" value="Genomic_DNA"/>
</dbReference>
<gene>
    <name evidence="2" type="ORF">FO013_04995</name>
</gene>
<feature type="domain" description="NERD" evidence="1">
    <location>
        <begin position="31"/>
        <end position="94"/>
    </location>
</feature>
<dbReference type="RefSeq" id="WP_143921492.1">
    <property type="nucleotide sequence ID" value="NZ_VLTK01000003.1"/>
</dbReference>
<organism evidence="2 3">
    <name type="scientific">Brevibacterium aurantiacum</name>
    <dbReference type="NCBI Taxonomy" id="273384"/>
    <lineage>
        <taxon>Bacteria</taxon>
        <taxon>Bacillati</taxon>
        <taxon>Actinomycetota</taxon>
        <taxon>Actinomycetes</taxon>
        <taxon>Micrococcales</taxon>
        <taxon>Brevibacteriaceae</taxon>
        <taxon>Brevibacterium</taxon>
    </lineage>
</organism>
<name>A0A556CJH4_BREAU</name>
<dbReference type="OrthoDB" id="4246706at2"/>
<proteinExistence type="predicted"/>
<evidence type="ECO:0000259" key="1">
    <source>
        <dbReference type="Pfam" id="PF08378"/>
    </source>
</evidence>
<dbReference type="InterPro" id="IPR011528">
    <property type="entry name" value="NERD"/>
</dbReference>
<dbReference type="Pfam" id="PF08378">
    <property type="entry name" value="NERD"/>
    <property type="match status" value="1"/>
</dbReference>
<evidence type="ECO:0000313" key="3">
    <source>
        <dbReference type="Proteomes" id="UP000316406"/>
    </source>
</evidence>
<evidence type="ECO:0000313" key="2">
    <source>
        <dbReference type="EMBL" id="TSI17574.1"/>
    </source>
</evidence>
<reference evidence="2 3" key="1">
    <citation type="submission" date="2019-07" db="EMBL/GenBank/DDBJ databases">
        <title>Draft genome sequence of Brevibacterium aurantiacum XU54 isolated from Xinjiang China.</title>
        <authorList>
            <person name="Xu X."/>
        </authorList>
    </citation>
    <scope>NUCLEOTIDE SEQUENCE [LARGE SCALE GENOMIC DNA]</scope>
    <source>
        <strain evidence="2 3">XU54</strain>
    </source>
</reference>
<dbReference type="AlphaFoldDB" id="A0A556CJH4"/>
<keyword evidence="3" id="KW-1185">Reference proteome</keyword>